<keyword evidence="1" id="KW-0732">Signal</keyword>
<feature type="chain" id="PRO_5007572954" evidence="1">
    <location>
        <begin position="22"/>
        <end position="143"/>
    </location>
</feature>
<comment type="caution">
    <text evidence="2">The sequence shown here is derived from an EMBL/GenBank/DDBJ whole genome shotgun (WGS) entry which is preliminary data.</text>
</comment>
<evidence type="ECO:0000313" key="2">
    <source>
        <dbReference type="EMBL" id="KYG61925.1"/>
    </source>
</evidence>
<organism evidence="2 3">
    <name type="scientific">Bdellovibrio bacteriovorus</name>
    <dbReference type="NCBI Taxonomy" id="959"/>
    <lineage>
        <taxon>Bacteria</taxon>
        <taxon>Pseudomonadati</taxon>
        <taxon>Bdellovibrionota</taxon>
        <taxon>Bdellovibrionia</taxon>
        <taxon>Bdellovibrionales</taxon>
        <taxon>Pseudobdellovibrionaceae</taxon>
        <taxon>Bdellovibrio</taxon>
    </lineage>
</organism>
<gene>
    <name evidence="2" type="ORF">AZI85_06865</name>
</gene>
<name>A0A150WGC4_BDEBC</name>
<feature type="signal peptide" evidence="1">
    <location>
        <begin position="1"/>
        <end position="21"/>
    </location>
</feature>
<evidence type="ECO:0000256" key="1">
    <source>
        <dbReference type="SAM" id="SignalP"/>
    </source>
</evidence>
<dbReference type="EMBL" id="LUKF01000016">
    <property type="protein sequence ID" value="KYG61925.1"/>
    <property type="molecule type" value="Genomic_DNA"/>
</dbReference>
<reference evidence="2 3" key="1">
    <citation type="submission" date="2016-03" db="EMBL/GenBank/DDBJ databases">
        <authorList>
            <person name="Ploux O."/>
        </authorList>
    </citation>
    <scope>NUCLEOTIDE SEQUENCE [LARGE SCALE GENOMIC DNA]</scope>
    <source>
        <strain evidence="2 3">BER2</strain>
    </source>
</reference>
<accession>A0A150WGC4</accession>
<evidence type="ECO:0000313" key="3">
    <source>
        <dbReference type="Proteomes" id="UP000075391"/>
    </source>
</evidence>
<dbReference type="AlphaFoldDB" id="A0A150WGC4"/>
<proteinExistence type="predicted"/>
<protein>
    <submittedName>
        <fullName evidence="2">Uncharacterized protein</fullName>
    </submittedName>
</protein>
<sequence>MKTLSSCSFVLMLFFLISAQAESRLVGTWVSQSGDTTWARLEISPDLLVTAYRSCTSAKKCEGRTEFNLTSYGPLSGLHHMGTGEIIDRHSKTTATQILEVRSGRLFLKEYSQPLSVKHKAYKELKTTFRMVSGRESLSPVKR</sequence>
<dbReference type="Proteomes" id="UP000075391">
    <property type="component" value="Unassembled WGS sequence"/>
</dbReference>